<evidence type="ECO:0000313" key="2">
    <source>
        <dbReference type="Proteomes" id="UP000182783"/>
    </source>
</evidence>
<protein>
    <submittedName>
        <fullName evidence="1">Uncharacterized protein</fullName>
    </submittedName>
</protein>
<dbReference type="Proteomes" id="UP000182783">
    <property type="component" value="Unassembled WGS sequence"/>
</dbReference>
<dbReference type="EMBL" id="FNGM01000009">
    <property type="protein sequence ID" value="SDM12770.1"/>
    <property type="molecule type" value="Genomic_DNA"/>
</dbReference>
<proteinExistence type="predicted"/>
<organism evidence="1 2">
    <name type="scientific">Paenibacillus jilunlii</name>
    <dbReference type="NCBI Taxonomy" id="682956"/>
    <lineage>
        <taxon>Bacteria</taxon>
        <taxon>Bacillati</taxon>
        <taxon>Bacillota</taxon>
        <taxon>Bacilli</taxon>
        <taxon>Bacillales</taxon>
        <taxon>Paenibacillaceae</taxon>
        <taxon>Paenibacillus</taxon>
    </lineage>
</organism>
<sequence>MTAAEHPWSFCRFRFIPKVASALVLKVDPECEIHYNKKKSRPSSSEAGIVIQRD</sequence>
<reference evidence="1 2" key="1">
    <citation type="submission" date="2016-10" db="EMBL/GenBank/DDBJ databases">
        <authorList>
            <person name="de Groot N.N."/>
        </authorList>
    </citation>
    <scope>NUCLEOTIDE SEQUENCE [LARGE SCALE GENOMIC DNA]</scope>
    <source>
        <strain evidence="1 2">CGMCC 1.10239</strain>
    </source>
</reference>
<evidence type="ECO:0000313" key="1">
    <source>
        <dbReference type="EMBL" id="SDM12770.1"/>
    </source>
</evidence>
<name>A0A1G9QPI3_9BACL</name>
<gene>
    <name evidence="1" type="ORF">SAMN05216191_10959</name>
</gene>
<accession>A0A1G9QPI3</accession>
<dbReference type="AlphaFoldDB" id="A0A1G9QPI3"/>